<name>A0A3P7K302_STRVU</name>
<protein>
    <submittedName>
        <fullName evidence="2">Uncharacterized protein</fullName>
    </submittedName>
</protein>
<evidence type="ECO:0000256" key="1">
    <source>
        <dbReference type="SAM" id="MobiDB-lite"/>
    </source>
</evidence>
<accession>A0A3P7K302</accession>
<feature type="compositionally biased region" description="Polar residues" evidence="1">
    <location>
        <begin position="10"/>
        <end position="20"/>
    </location>
</feature>
<keyword evidence="3" id="KW-1185">Reference proteome</keyword>
<dbReference type="Proteomes" id="UP000270094">
    <property type="component" value="Unassembled WGS sequence"/>
</dbReference>
<reference evidence="2 3" key="1">
    <citation type="submission" date="2018-11" db="EMBL/GenBank/DDBJ databases">
        <authorList>
            <consortium name="Pathogen Informatics"/>
        </authorList>
    </citation>
    <scope>NUCLEOTIDE SEQUENCE [LARGE SCALE GENOMIC DNA]</scope>
</reference>
<gene>
    <name evidence="2" type="ORF">SVUK_LOCUS573</name>
</gene>
<organism evidence="2 3">
    <name type="scientific">Strongylus vulgaris</name>
    <name type="common">Blood worm</name>
    <dbReference type="NCBI Taxonomy" id="40348"/>
    <lineage>
        <taxon>Eukaryota</taxon>
        <taxon>Metazoa</taxon>
        <taxon>Ecdysozoa</taxon>
        <taxon>Nematoda</taxon>
        <taxon>Chromadorea</taxon>
        <taxon>Rhabditida</taxon>
        <taxon>Rhabditina</taxon>
        <taxon>Rhabditomorpha</taxon>
        <taxon>Strongyloidea</taxon>
        <taxon>Strongylidae</taxon>
        <taxon>Strongylus</taxon>
    </lineage>
</organism>
<dbReference type="EMBL" id="UYYB01000986">
    <property type="protein sequence ID" value="VDM65575.1"/>
    <property type="molecule type" value="Genomic_DNA"/>
</dbReference>
<evidence type="ECO:0000313" key="2">
    <source>
        <dbReference type="EMBL" id="VDM65575.1"/>
    </source>
</evidence>
<evidence type="ECO:0000313" key="3">
    <source>
        <dbReference type="Proteomes" id="UP000270094"/>
    </source>
</evidence>
<proteinExistence type="predicted"/>
<sequence>MDIKDAGMNPSLNKTSSERSPITDVFVARMDRLNSSGQRLMDLDLANSPPQLNTNIVDDYCERLKQMETMLRLA</sequence>
<dbReference type="AlphaFoldDB" id="A0A3P7K302"/>
<feature type="region of interest" description="Disordered" evidence="1">
    <location>
        <begin position="1"/>
        <end position="21"/>
    </location>
</feature>